<organism evidence="1 2">
    <name type="scientific">Dryococelus australis</name>
    <dbReference type="NCBI Taxonomy" id="614101"/>
    <lineage>
        <taxon>Eukaryota</taxon>
        <taxon>Metazoa</taxon>
        <taxon>Ecdysozoa</taxon>
        <taxon>Arthropoda</taxon>
        <taxon>Hexapoda</taxon>
        <taxon>Insecta</taxon>
        <taxon>Pterygota</taxon>
        <taxon>Neoptera</taxon>
        <taxon>Polyneoptera</taxon>
        <taxon>Phasmatodea</taxon>
        <taxon>Verophasmatodea</taxon>
        <taxon>Anareolatae</taxon>
        <taxon>Phasmatidae</taxon>
        <taxon>Eurycanthinae</taxon>
        <taxon>Dryococelus</taxon>
    </lineage>
</organism>
<proteinExistence type="predicted"/>
<evidence type="ECO:0000313" key="1">
    <source>
        <dbReference type="EMBL" id="KAJ8872429.1"/>
    </source>
</evidence>
<keyword evidence="2" id="KW-1185">Reference proteome</keyword>
<protein>
    <submittedName>
        <fullName evidence="1">Uncharacterized protein</fullName>
    </submittedName>
</protein>
<name>A0ABQ9GK97_9NEOP</name>
<dbReference type="EMBL" id="JARBHB010000011">
    <property type="protein sequence ID" value="KAJ8872429.1"/>
    <property type="molecule type" value="Genomic_DNA"/>
</dbReference>
<gene>
    <name evidence="1" type="ORF">PR048_026033</name>
</gene>
<comment type="caution">
    <text evidence="1">The sequence shown here is derived from an EMBL/GenBank/DDBJ whole genome shotgun (WGS) entry which is preliminary data.</text>
</comment>
<evidence type="ECO:0000313" key="2">
    <source>
        <dbReference type="Proteomes" id="UP001159363"/>
    </source>
</evidence>
<sequence>MDSWNNIDRNPMEAYEVVDWVEEGAFFYVPVPRALGLASLEEEMAAAADVLAAIRDERPELAMIEFRAPFDTEAYNILPPEVWEERYVIMFIPPVFMPPIPDYPVIYGFDANGSP</sequence>
<reference evidence="1 2" key="1">
    <citation type="submission" date="2023-02" db="EMBL/GenBank/DDBJ databases">
        <title>LHISI_Scaffold_Assembly.</title>
        <authorList>
            <person name="Stuart O.P."/>
            <person name="Cleave R."/>
            <person name="Magrath M.J.L."/>
            <person name="Mikheyev A.S."/>
        </authorList>
    </citation>
    <scope>NUCLEOTIDE SEQUENCE [LARGE SCALE GENOMIC DNA]</scope>
    <source>
        <strain evidence="1">Daus_M_001</strain>
        <tissue evidence="1">Leg muscle</tissue>
    </source>
</reference>
<accession>A0ABQ9GK97</accession>
<dbReference type="Proteomes" id="UP001159363">
    <property type="component" value="Chromosome 10"/>
</dbReference>